<keyword evidence="1" id="KW-0418">Kinase</keyword>
<keyword evidence="1" id="KW-0808">Transferase</keyword>
<keyword evidence="2" id="KW-1185">Reference proteome</keyword>
<dbReference type="OrthoDB" id="30125at10239"/>
<evidence type="ECO:0000313" key="2">
    <source>
        <dbReference type="Proteomes" id="UP000011138"/>
    </source>
</evidence>
<dbReference type="GO" id="GO:0016301">
    <property type="term" value="F:kinase activity"/>
    <property type="evidence" value="ECO:0007669"/>
    <property type="project" value="UniProtKB-KW"/>
</dbReference>
<dbReference type="KEGG" id="vg:14477186"/>
<organism evidence="1 2">
    <name type="scientific">Halorubrum sodomense tailed virus 2</name>
    <dbReference type="NCBI Taxonomy" id="1262527"/>
    <lineage>
        <taxon>Viruses</taxon>
        <taxon>Duplodnaviria</taxon>
        <taxon>Heunggongvirae</taxon>
        <taxon>Uroviricota</taxon>
        <taxon>Caudoviricetes</taxon>
        <taxon>Thumleimavirales</taxon>
        <taxon>Hafunaviridae</taxon>
        <taxon>Mincapvirus</taxon>
        <taxon>Mincapvirus eilatense</taxon>
        <taxon>Mincapvirus HSTV2</taxon>
    </lineage>
</organism>
<name>L7TN82_9CAUD</name>
<proteinExistence type="predicted"/>
<dbReference type="Pfam" id="PF13207">
    <property type="entry name" value="AAA_17"/>
    <property type="match status" value="1"/>
</dbReference>
<dbReference type="InterPro" id="IPR027417">
    <property type="entry name" value="P-loop_NTPase"/>
</dbReference>
<dbReference type="RefSeq" id="YP_007379127.1">
    <property type="nucleotide sequence ID" value="NC_020159.1"/>
</dbReference>
<dbReference type="EMBL" id="KC117376">
    <property type="protein sequence ID" value="AGC34317.1"/>
    <property type="molecule type" value="Genomic_DNA"/>
</dbReference>
<dbReference type="Gene3D" id="3.40.50.300">
    <property type="entry name" value="P-loop containing nucleotide triphosphate hydrolases"/>
    <property type="match status" value="1"/>
</dbReference>
<dbReference type="PANTHER" id="PTHR41930:SF1">
    <property type="entry name" value="DEPHOSPHO-COA KINASE"/>
    <property type="match status" value="1"/>
</dbReference>
<gene>
    <name evidence="1" type="primary">48</name>
    <name evidence="1" type="ORF">HSTV2_48</name>
</gene>
<dbReference type="SUPFAM" id="SSF52540">
    <property type="entry name" value="P-loop containing nucleoside triphosphate hydrolases"/>
    <property type="match status" value="1"/>
</dbReference>
<dbReference type="GeneID" id="14477186"/>
<reference evidence="1 2" key="1">
    <citation type="journal article" date="2013" name="J. Virol.">
        <title>Insights into head-tailed viruses infecting extremely halophilic archaea.</title>
        <authorList>
            <person name="Pietila M.K."/>
            <person name="Laurinmaki P."/>
            <person name="Russell D.A."/>
            <person name="Ko C.C."/>
            <person name="Jacobs-Sera D."/>
            <person name="Butcher S.J."/>
            <person name="Bamford D.H."/>
            <person name="Hendrix R.W."/>
        </authorList>
    </citation>
    <scope>NUCLEOTIDE SEQUENCE [LARGE SCALE GENOMIC DNA]</scope>
</reference>
<sequence>MDEQLTLRSDSIDQITDVLNAESDYDDHGVPRDRRLAIADTIDGQRGNYVGDTAIALCGLPGAGKSHVADMLGDVYHAPVVSMGDAIRANLPDEARGDSDALGDFAAVTRADRPETIPEWTADLAREERAEVVIIDGVRSLTDYEVLNEEFGEFYLLHVDAPFYIRLRRVKMRNREGEGAFTPVSLAERDERELYDLGFAELMAAVEPDVRLDNDAGPNVLSVRLREAIHGDEIDVDIVDDSALSKLDAKN</sequence>
<accession>L7TN82</accession>
<protein>
    <submittedName>
        <fullName evidence="1">Adenylate kinase</fullName>
    </submittedName>
</protein>
<evidence type="ECO:0000313" key="1">
    <source>
        <dbReference type="EMBL" id="AGC34317.1"/>
    </source>
</evidence>
<dbReference type="Proteomes" id="UP000011138">
    <property type="component" value="Segment"/>
</dbReference>
<dbReference type="PANTHER" id="PTHR41930">
    <property type="entry name" value="UPF0200 PROTEIN MJ1399"/>
    <property type="match status" value="1"/>
</dbReference>